<proteinExistence type="predicted"/>
<dbReference type="AlphaFoldDB" id="A0AAI8VT91"/>
<reference evidence="3" key="1">
    <citation type="submission" date="2023-10" db="EMBL/GenBank/DDBJ databases">
        <authorList>
            <person name="Hackl T."/>
        </authorList>
    </citation>
    <scope>NUCLEOTIDE SEQUENCE</scope>
</reference>
<evidence type="ECO:0000313" key="3">
    <source>
        <dbReference type="EMBL" id="CAJ2510047.1"/>
    </source>
</evidence>
<name>A0AAI8VT91_9PEZI</name>
<gene>
    <name evidence="3" type="ORF">KHLLAP_LOCUS10515</name>
</gene>
<evidence type="ECO:0000256" key="1">
    <source>
        <dbReference type="SAM" id="MobiDB-lite"/>
    </source>
</evidence>
<comment type="caution">
    <text evidence="3">The sequence shown here is derived from an EMBL/GenBank/DDBJ whole genome shotgun (WGS) entry which is preliminary data.</text>
</comment>
<dbReference type="Proteomes" id="UP001295740">
    <property type="component" value="Unassembled WGS sequence"/>
</dbReference>
<feature type="signal peptide" evidence="2">
    <location>
        <begin position="1"/>
        <end position="18"/>
    </location>
</feature>
<feature type="region of interest" description="Disordered" evidence="1">
    <location>
        <begin position="229"/>
        <end position="275"/>
    </location>
</feature>
<accession>A0AAI8VT91</accession>
<organism evidence="3 4">
    <name type="scientific">Anthostomella pinea</name>
    <dbReference type="NCBI Taxonomy" id="933095"/>
    <lineage>
        <taxon>Eukaryota</taxon>
        <taxon>Fungi</taxon>
        <taxon>Dikarya</taxon>
        <taxon>Ascomycota</taxon>
        <taxon>Pezizomycotina</taxon>
        <taxon>Sordariomycetes</taxon>
        <taxon>Xylariomycetidae</taxon>
        <taxon>Xylariales</taxon>
        <taxon>Xylariaceae</taxon>
        <taxon>Anthostomella</taxon>
    </lineage>
</organism>
<evidence type="ECO:0000256" key="2">
    <source>
        <dbReference type="SAM" id="SignalP"/>
    </source>
</evidence>
<feature type="compositionally biased region" description="Basic and acidic residues" evidence="1">
    <location>
        <begin position="264"/>
        <end position="275"/>
    </location>
</feature>
<protein>
    <submittedName>
        <fullName evidence="3">Uu.00g059470.m01.CDS01</fullName>
    </submittedName>
</protein>
<evidence type="ECO:0000313" key="4">
    <source>
        <dbReference type="Proteomes" id="UP001295740"/>
    </source>
</evidence>
<keyword evidence="2" id="KW-0732">Signal</keyword>
<keyword evidence="4" id="KW-1185">Reference proteome</keyword>
<dbReference type="EMBL" id="CAUWAG010000013">
    <property type="protein sequence ID" value="CAJ2510047.1"/>
    <property type="molecule type" value="Genomic_DNA"/>
</dbReference>
<sequence>MRSSILLASASLLSGLHALAGSWGVSDQGGPGWDDEYSICDKYTTSILGENTLVNQALLMTLFGKRINQMPYFNGELASSNLKEDIGHGVAIIWLDGGGPAALRQNLTAFTQDSNQWRFFTHLHEYFAYLLGCSLYGSVADLYSGSTDIDFEEQYTNTQFVLSGASLGFDQAAQKYIVQVLNWLFSHRCSPPMSVPKWAPPALQAMCTDAACELYAPVVQPRFVSNGSIYDEQAQPPNQQGDDWDDKNGDGGDDENGDSWQAENGDHWEGKGPRE</sequence>
<feature type="chain" id="PRO_5042592226" evidence="2">
    <location>
        <begin position="19"/>
        <end position="275"/>
    </location>
</feature>